<reference evidence="3 4" key="1">
    <citation type="submission" date="2013-11" db="EMBL/GenBank/DDBJ databases">
        <title>Draft genome of the bovine lungworm Dictyocaulus viviparus.</title>
        <authorList>
            <person name="Mitreva M."/>
        </authorList>
    </citation>
    <scope>NUCLEOTIDE SEQUENCE [LARGE SCALE GENOMIC DNA]</scope>
    <source>
        <strain evidence="3 4">HannoverDv2000</strain>
    </source>
</reference>
<dbReference type="EMBL" id="KN717007">
    <property type="protein sequence ID" value="KJH40811.1"/>
    <property type="molecule type" value="Genomic_DNA"/>
</dbReference>
<dbReference type="GO" id="GO:0030036">
    <property type="term" value="P:actin cytoskeleton organization"/>
    <property type="evidence" value="ECO:0007669"/>
    <property type="project" value="InterPro"/>
</dbReference>
<keyword evidence="1" id="KW-0677">Repeat</keyword>
<name>A0A0D8XEG8_DICVI</name>
<feature type="domain" description="Calponin-homology (CH)" evidence="2">
    <location>
        <begin position="145"/>
        <end position="248"/>
    </location>
</feature>
<evidence type="ECO:0000256" key="1">
    <source>
        <dbReference type="ARBA" id="ARBA00022737"/>
    </source>
</evidence>
<dbReference type="PANTHER" id="PTHR38537:SF16">
    <property type="entry name" value="CALPONIN-HOMOLOGY (CH) DOMAIN-CONTAINING PROTEIN"/>
    <property type="match status" value="1"/>
</dbReference>
<dbReference type="InterPro" id="IPR001715">
    <property type="entry name" value="CH_dom"/>
</dbReference>
<dbReference type="AlphaFoldDB" id="A0A0D8XEG8"/>
<evidence type="ECO:0000313" key="3">
    <source>
        <dbReference type="EMBL" id="KJH40811.1"/>
    </source>
</evidence>
<feature type="domain" description="Calponin-homology (CH)" evidence="2">
    <location>
        <begin position="21"/>
        <end position="138"/>
    </location>
</feature>
<protein>
    <recommendedName>
        <fullName evidence="2">Calponin-homology (CH) domain-containing protein</fullName>
    </recommendedName>
</protein>
<gene>
    <name evidence="3" type="ORF">DICVIV_13224</name>
</gene>
<dbReference type="GO" id="GO:0051015">
    <property type="term" value="F:actin filament binding"/>
    <property type="evidence" value="ECO:0007669"/>
    <property type="project" value="InterPro"/>
</dbReference>
<accession>A0A0D8XEG8</accession>
<evidence type="ECO:0000313" key="4">
    <source>
        <dbReference type="Proteomes" id="UP000053766"/>
    </source>
</evidence>
<organism evidence="3 4">
    <name type="scientific">Dictyocaulus viviparus</name>
    <name type="common">Bovine lungworm</name>
    <dbReference type="NCBI Taxonomy" id="29172"/>
    <lineage>
        <taxon>Eukaryota</taxon>
        <taxon>Metazoa</taxon>
        <taxon>Ecdysozoa</taxon>
        <taxon>Nematoda</taxon>
        <taxon>Chromadorea</taxon>
        <taxon>Rhabditida</taxon>
        <taxon>Rhabditina</taxon>
        <taxon>Rhabditomorpha</taxon>
        <taxon>Strongyloidea</taxon>
        <taxon>Metastrongylidae</taxon>
        <taxon>Dictyocaulus</taxon>
    </lineage>
</organism>
<dbReference type="Gene3D" id="1.10.418.10">
    <property type="entry name" value="Calponin-like domain"/>
    <property type="match status" value="3"/>
</dbReference>
<dbReference type="Proteomes" id="UP000053766">
    <property type="component" value="Unassembled WGS sequence"/>
</dbReference>
<dbReference type="InterPro" id="IPR036872">
    <property type="entry name" value="CH_dom_sf"/>
</dbReference>
<dbReference type="Pfam" id="PF00307">
    <property type="entry name" value="CH"/>
    <property type="match status" value="3"/>
</dbReference>
<dbReference type="InterPro" id="IPR044801">
    <property type="entry name" value="Filamin"/>
</dbReference>
<evidence type="ECO:0000259" key="2">
    <source>
        <dbReference type="PROSITE" id="PS50021"/>
    </source>
</evidence>
<dbReference type="PANTHER" id="PTHR38537">
    <property type="entry name" value="JITTERBUG, ISOFORM N"/>
    <property type="match status" value="1"/>
</dbReference>
<dbReference type="PROSITE" id="PS50021">
    <property type="entry name" value="CH"/>
    <property type="match status" value="2"/>
</dbReference>
<dbReference type="STRING" id="29172.A0A0D8XEG8"/>
<reference evidence="4" key="2">
    <citation type="journal article" date="2016" name="Sci. Rep.">
        <title>Dictyocaulus viviparus genome, variome and transcriptome elucidate lungworm biology and support future intervention.</title>
        <authorList>
            <person name="McNulty S.N."/>
            <person name="Strube C."/>
            <person name="Rosa B.A."/>
            <person name="Martin J.C."/>
            <person name="Tyagi R."/>
            <person name="Choi Y.J."/>
            <person name="Wang Q."/>
            <person name="Hallsworth Pepin K."/>
            <person name="Zhang X."/>
            <person name="Ozersky P."/>
            <person name="Wilson R.K."/>
            <person name="Sternberg P.W."/>
            <person name="Gasser R.B."/>
            <person name="Mitreva M."/>
        </authorList>
    </citation>
    <scope>NUCLEOTIDE SEQUENCE [LARGE SCALE GENOMIC DNA]</scope>
    <source>
        <strain evidence="4">HannoverDv2000</strain>
    </source>
</reference>
<dbReference type="SUPFAM" id="SSF47576">
    <property type="entry name" value="Calponin-homology domain, CH-domain"/>
    <property type="match status" value="2"/>
</dbReference>
<dbReference type="SMART" id="SM00033">
    <property type="entry name" value="CH"/>
    <property type="match status" value="3"/>
</dbReference>
<keyword evidence="4" id="KW-1185">Reference proteome</keyword>
<dbReference type="OrthoDB" id="18740at2759"/>
<sequence>MDRYSMSNIYKLDQSAVIMPVFENQYFALFCAFLCERDGFSQPGWLKIDPLKIHDLSRDLSDGIVLIRLIESLQGRKYNGKIYENDPTETQKLFNVQIALDALKEDGIKTVNIGSNDVVEGNRRSILGLIWCLIQRYQISSRCKIPPKKLVLTWLQSAIPEVKLTNLRTNWNDGRALSALLEYCHPGLCPEWKDLDSKQGLKNCERAIELASRYLGIPSIISATNLNSPNLDELSCITYLSYFMMKGSCGYRAALRRVQLILPHVVIEDFESSWSDGYLLSLLVEAVGGPVIDFDHMKFGRFDDYVKNIKIALVAASNIGVESLVKAEDIADPQGDHLGIMVLATVLCSVGPQPHFHTAECFTNQQVNLDFEFANGGEIDVDDLTINGLSSIFTNDVIYY</sequence>
<proteinExistence type="predicted"/>